<dbReference type="STRING" id="59919.PMM1250"/>
<feature type="region of interest" description="Disordered" evidence="1">
    <location>
        <begin position="110"/>
        <end position="130"/>
    </location>
</feature>
<dbReference type="KEGG" id="pmm:PMM1250"/>
<evidence type="ECO:0000313" key="4">
    <source>
        <dbReference type="Proteomes" id="UP000001026"/>
    </source>
</evidence>
<dbReference type="eggNOG" id="COG2192">
    <property type="taxonomic scope" value="Bacteria"/>
</dbReference>
<sequence>MSEKITKKKLREFGILIGIGFPFLIGWIMPSFAGHGFREWTLLIGIPGLIIGLIAPRILLYPYKGWMLLGHKLGWVNSHLVLGLVFILVLLPIALIMRISGYDPLRKKRKDKKTYRENKQNHQTDITRIF</sequence>
<proteinExistence type="predicted"/>
<dbReference type="HOGENOM" id="CLU_127055_0_0_3"/>
<dbReference type="AlphaFoldDB" id="Q7V0K6"/>
<feature type="transmembrane region" description="Helical" evidence="2">
    <location>
        <begin position="80"/>
        <end position="100"/>
    </location>
</feature>
<dbReference type="EMBL" id="BX548174">
    <property type="protein sequence ID" value="CAE19709.1"/>
    <property type="molecule type" value="Genomic_DNA"/>
</dbReference>
<keyword evidence="2" id="KW-0812">Transmembrane</keyword>
<evidence type="ECO:0000256" key="1">
    <source>
        <dbReference type="SAM" id="MobiDB-lite"/>
    </source>
</evidence>
<evidence type="ECO:0000313" key="3">
    <source>
        <dbReference type="EMBL" id="CAE19709.1"/>
    </source>
</evidence>
<accession>Q7V0K6</accession>
<reference evidence="3 4" key="1">
    <citation type="journal article" date="2003" name="Nature">
        <title>Genome divergence in two Prochlorococcus ecotypes reflects oceanic niche differentiation.</title>
        <authorList>
            <person name="Rocap G."/>
            <person name="Larimer F.W."/>
            <person name="Lamerdin J.E."/>
            <person name="Malfatti S."/>
            <person name="Chain P."/>
            <person name="Ahlgren N.A."/>
            <person name="Arellano A."/>
            <person name="Coleman M."/>
            <person name="Hauser L."/>
            <person name="Hess W.R."/>
            <person name="Johnson Z.I."/>
            <person name="Land M.L."/>
            <person name="Lindell D."/>
            <person name="Post A.F."/>
            <person name="Regala W."/>
            <person name="Shah M."/>
            <person name="Shaw S.L."/>
            <person name="Steglich C."/>
            <person name="Sullivan M.B."/>
            <person name="Ting C.S."/>
            <person name="Tolonen A."/>
            <person name="Webb E.A."/>
            <person name="Zinser E.R."/>
            <person name="Chisholm S.W."/>
        </authorList>
    </citation>
    <scope>NUCLEOTIDE SEQUENCE [LARGE SCALE GENOMIC DNA]</scope>
    <source>
        <strain evidence="4">CCMP1986 / NIES-2087 / MED4</strain>
    </source>
</reference>
<dbReference type="InterPro" id="IPR045781">
    <property type="entry name" value="SxtJ"/>
</dbReference>
<evidence type="ECO:0008006" key="5">
    <source>
        <dbReference type="Google" id="ProtNLM"/>
    </source>
</evidence>
<dbReference type="Proteomes" id="UP000001026">
    <property type="component" value="Chromosome"/>
</dbReference>
<name>Q7V0K6_PROMP</name>
<keyword evidence="2" id="KW-1133">Transmembrane helix</keyword>
<gene>
    <name evidence="3" type="ordered locus">PMM1250</name>
</gene>
<dbReference type="OrthoDB" id="9790341at2"/>
<protein>
    <recommendedName>
        <fullName evidence="5">SxtJ</fullName>
    </recommendedName>
</protein>
<evidence type="ECO:0000256" key="2">
    <source>
        <dbReference type="SAM" id="Phobius"/>
    </source>
</evidence>
<dbReference type="RefSeq" id="WP_011132884.1">
    <property type="nucleotide sequence ID" value="NC_005072.1"/>
</dbReference>
<feature type="transmembrane region" description="Helical" evidence="2">
    <location>
        <begin position="13"/>
        <end position="33"/>
    </location>
</feature>
<organism evidence="3 4">
    <name type="scientific">Prochlorococcus marinus subsp. pastoris (strain CCMP1986 / NIES-2087 / MED4)</name>
    <dbReference type="NCBI Taxonomy" id="59919"/>
    <lineage>
        <taxon>Bacteria</taxon>
        <taxon>Bacillati</taxon>
        <taxon>Cyanobacteriota</taxon>
        <taxon>Cyanophyceae</taxon>
        <taxon>Synechococcales</taxon>
        <taxon>Prochlorococcaceae</taxon>
        <taxon>Prochlorococcus</taxon>
    </lineage>
</organism>
<keyword evidence="2" id="KW-0472">Membrane</keyword>
<feature type="transmembrane region" description="Helical" evidence="2">
    <location>
        <begin position="40"/>
        <end position="60"/>
    </location>
</feature>
<dbReference type="Pfam" id="PF19588">
    <property type="entry name" value="SxtJ"/>
    <property type="match status" value="1"/>
</dbReference>